<dbReference type="AlphaFoldDB" id="W4IMN1"/>
<keyword evidence="1" id="KW-0472">Membrane</keyword>
<reference evidence="2 3" key="2">
    <citation type="submission" date="2013-02" db="EMBL/GenBank/DDBJ databases">
        <title>The Genome Sequence of Plasmodium falciparum NF135/5.C10.</title>
        <authorList>
            <consortium name="The Broad Institute Genome Sequencing Platform"/>
            <consortium name="The Broad Institute Genome Sequencing Center for Infectious Disease"/>
            <person name="Neafsey D."/>
            <person name="Cheeseman I."/>
            <person name="Volkman S."/>
            <person name="Adams J."/>
            <person name="Walker B."/>
            <person name="Young S.K."/>
            <person name="Zeng Q."/>
            <person name="Gargeya S."/>
            <person name="Fitzgerald M."/>
            <person name="Haas B."/>
            <person name="Abouelleil A."/>
            <person name="Alvarado L."/>
            <person name="Arachchi H.M."/>
            <person name="Berlin A.M."/>
            <person name="Chapman S.B."/>
            <person name="Dewar J."/>
            <person name="Goldberg J."/>
            <person name="Griggs A."/>
            <person name="Gujja S."/>
            <person name="Hansen M."/>
            <person name="Howarth C."/>
            <person name="Imamovic A."/>
            <person name="Larimer J."/>
            <person name="McCowan C."/>
            <person name="Murphy C."/>
            <person name="Neiman D."/>
            <person name="Pearson M."/>
            <person name="Priest M."/>
            <person name="Roberts A."/>
            <person name="Saif S."/>
            <person name="Shea T."/>
            <person name="Sisk P."/>
            <person name="Sykes S."/>
            <person name="Wortman J."/>
            <person name="Nusbaum C."/>
            <person name="Birren B."/>
        </authorList>
    </citation>
    <scope>NUCLEOTIDE SEQUENCE [LARGE SCALE GENOMIC DNA]</scope>
    <source>
        <strain evidence="2 3">NF135/5.C10</strain>
    </source>
</reference>
<reference evidence="2 3" key="1">
    <citation type="submission" date="2013-02" db="EMBL/GenBank/DDBJ databases">
        <title>The Genome Annotation of Plasmodium falciparum NF135/5.C10.</title>
        <authorList>
            <consortium name="The Broad Institute Genome Sequencing Platform"/>
            <consortium name="The Broad Institute Genome Sequencing Center for Infectious Disease"/>
            <person name="Neafsey D."/>
            <person name="Hoffman S."/>
            <person name="Volkman S."/>
            <person name="Rosenthal P."/>
            <person name="Walker B."/>
            <person name="Young S.K."/>
            <person name="Zeng Q."/>
            <person name="Gargeya S."/>
            <person name="Fitzgerald M."/>
            <person name="Haas B."/>
            <person name="Abouelleil A."/>
            <person name="Allen A.W."/>
            <person name="Alvarado L."/>
            <person name="Arachchi H.M."/>
            <person name="Berlin A.M."/>
            <person name="Chapman S.B."/>
            <person name="Gainer-Dewar J."/>
            <person name="Goldberg J."/>
            <person name="Griggs A."/>
            <person name="Gujja S."/>
            <person name="Hansen M."/>
            <person name="Howarth C."/>
            <person name="Imamovic A."/>
            <person name="Ireland A."/>
            <person name="Larimer J."/>
            <person name="McCowan C."/>
            <person name="Murphy C."/>
            <person name="Pearson M."/>
            <person name="Poon T.W."/>
            <person name="Priest M."/>
            <person name="Roberts A."/>
            <person name="Saif S."/>
            <person name="Shea T."/>
            <person name="Sisk P."/>
            <person name="Sykes S."/>
            <person name="Wortman J."/>
            <person name="Nusbaum C."/>
            <person name="Birren B."/>
        </authorList>
    </citation>
    <scope>NUCLEOTIDE SEQUENCE [LARGE SCALE GENOMIC DNA]</scope>
    <source>
        <strain evidence="2 3">NF135/5.C10</strain>
    </source>
</reference>
<evidence type="ECO:0000256" key="1">
    <source>
        <dbReference type="SAM" id="Phobius"/>
    </source>
</evidence>
<accession>W4IMN1</accession>
<sequence>MNYIYDDVLILYLKLLPILEKELLEKREDRNIENESNRINKHAYIKNDVEDEYFIRMKRRILKYNYIILHLSYFVSLKKKKNKIETLKLFLYYIHMLTFLSLRKYIQIRNIVHIYNTQNKHNTNNIDYINNVSKFKNEKPIENIQKSHNTNHKGAKTYENQKNVVSFYLSYINILLSFLIYVYKFKICNFVLNKIEFIHISKYIIYIILLFNHIKKENNTDMEKQFLCFYDYVYEVMVLFLDQYNHYYYSIYNEENNIIQKKNVKIIKKNNNKMNNNNNNKMNNNNNKIITK</sequence>
<name>W4IMN1_PLAFA</name>
<dbReference type="EMBL" id="KI926025">
    <property type="protein sequence ID" value="ETW44682.1"/>
    <property type="molecule type" value="Genomic_DNA"/>
</dbReference>
<organism evidence="2 3">
    <name type="scientific">Plasmodium falciparum NF135/5.C10</name>
    <dbReference type="NCBI Taxonomy" id="1036726"/>
    <lineage>
        <taxon>Eukaryota</taxon>
        <taxon>Sar</taxon>
        <taxon>Alveolata</taxon>
        <taxon>Apicomplexa</taxon>
        <taxon>Aconoidasida</taxon>
        <taxon>Haemosporida</taxon>
        <taxon>Plasmodiidae</taxon>
        <taxon>Plasmodium</taxon>
        <taxon>Plasmodium (Laverania)</taxon>
    </lineage>
</organism>
<evidence type="ECO:0000313" key="3">
    <source>
        <dbReference type="Proteomes" id="UP000019114"/>
    </source>
</evidence>
<keyword evidence="1" id="KW-0812">Transmembrane</keyword>
<gene>
    <name evidence="2" type="ORF">PFNF135_00894</name>
</gene>
<evidence type="ECO:0000313" key="2">
    <source>
        <dbReference type="EMBL" id="ETW44682.1"/>
    </source>
</evidence>
<protein>
    <submittedName>
        <fullName evidence="2">Uncharacterized protein</fullName>
    </submittedName>
</protein>
<feature type="transmembrane region" description="Helical" evidence="1">
    <location>
        <begin position="165"/>
        <end position="183"/>
    </location>
</feature>
<feature type="transmembrane region" description="Helical" evidence="1">
    <location>
        <begin position="195"/>
        <end position="214"/>
    </location>
</feature>
<proteinExistence type="predicted"/>
<dbReference type="Proteomes" id="UP000019114">
    <property type="component" value="Unassembled WGS sequence"/>
</dbReference>
<keyword evidence="1" id="KW-1133">Transmembrane helix</keyword>